<keyword evidence="1" id="KW-1133">Transmembrane helix</keyword>
<protein>
    <submittedName>
        <fullName evidence="3">Mammalian cell entry related domain protein</fullName>
    </submittedName>
</protein>
<dbReference type="STRING" id="472759.Nhal_0467"/>
<evidence type="ECO:0000256" key="1">
    <source>
        <dbReference type="SAM" id="Phobius"/>
    </source>
</evidence>
<gene>
    <name evidence="3" type="ordered locus">Nhal_0467</name>
</gene>
<name>D5BVM5_NITHN</name>
<evidence type="ECO:0000313" key="4">
    <source>
        <dbReference type="Proteomes" id="UP000001844"/>
    </source>
</evidence>
<dbReference type="AlphaFoldDB" id="D5BVM5"/>
<accession>D5BVM5</accession>
<dbReference type="Proteomes" id="UP000001844">
    <property type="component" value="Chromosome"/>
</dbReference>
<feature type="domain" description="Mce/MlaD" evidence="2">
    <location>
        <begin position="38"/>
        <end position="116"/>
    </location>
</feature>
<reference evidence="4" key="1">
    <citation type="submission" date="2010-04" db="EMBL/GenBank/DDBJ databases">
        <title>Complete genome sequence of Nitrosococcus halophilus Nc4, a salt-adapted, aerobic obligate ammonia-oxidizing sulfur purple bacterium.</title>
        <authorList>
            <consortium name="US DOE Joint Genome Institute"/>
            <person name="Campbell M.A."/>
            <person name="Malfatti S.A."/>
            <person name="Chain P.S.G."/>
            <person name="Heidelberg J.F."/>
            <person name="Ward B.B."/>
            <person name="Klotz M.G."/>
        </authorList>
    </citation>
    <scope>NUCLEOTIDE SEQUENCE [LARGE SCALE GENOMIC DNA]</scope>
    <source>
        <strain evidence="4">Nc4</strain>
    </source>
</reference>
<dbReference type="EMBL" id="CP001798">
    <property type="protein sequence ID" value="ADE13653.1"/>
    <property type="molecule type" value="Genomic_DNA"/>
</dbReference>
<dbReference type="PANTHER" id="PTHR36698">
    <property type="entry name" value="BLL5892 PROTEIN"/>
    <property type="match status" value="1"/>
</dbReference>
<sequence>MDTKVNYILVGLFTILLATALTAIIFWLSAAPATKNYQTYLAYMRESVAGLNMNAAVKYRGVDVGQVEAIELDKQNPERVRLTLAIEQGTPIKEDTIAILASNGLTGIAYVELTGGTQDSPTLQAEKGQSHPVIQTGPSLLMRLDTALTKLLTELTGVAGDLSRIAQSVNTVLIEQNQQALAETLRNTERLSKVLADLAANQENQQALRKTLHNTEHLTARLAGHGSQLETAVEDLVTILEAGAKASKQLPILVEQASRSLRPIEKTAEGLETLLRDGEQGFRLFTQSTLPRIDQLLNDFDRVTRNLERFSQQVEQNPRTLLFGSPPNQLGPGE</sequence>
<dbReference type="Pfam" id="PF02470">
    <property type="entry name" value="MlaD"/>
    <property type="match status" value="1"/>
</dbReference>
<keyword evidence="1" id="KW-0812">Transmembrane</keyword>
<dbReference type="HOGENOM" id="CLU_013850_1_2_6"/>
<organism evidence="3 4">
    <name type="scientific">Nitrosococcus halophilus (strain Nc4)</name>
    <dbReference type="NCBI Taxonomy" id="472759"/>
    <lineage>
        <taxon>Bacteria</taxon>
        <taxon>Pseudomonadati</taxon>
        <taxon>Pseudomonadota</taxon>
        <taxon>Gammaproteobacteria</taxon>
        <taxon>Chromatiales</taxon>
        <taxon>Chromatiaceae</taxon>
        <taxon>Nitrosococcus</taxon>
    </lineage>
</organism>
<dbReference type="KEGG" id="nhl:Nhal_0467"/>
<evidence type="ECO:0000259" key="2">
    <source>
        <dbReference type="Pfam" id="PF02470"/>
    </source>
</evidence>
<keyword evidence="1" id="KW-0472">Membrane</keyword>
<dbReference type="RefSeq" id="WP_013031548.1">
    <property type="nucleotide sequence ID" value="NC_013960.1"/>
</dbReference>
<dbReference type="OrthoDB" id="9806984at2"/>
<dbReference type="InterPro" id="IPR003399">
    <property type="entry name" value="Mce/MlaD"/>
</dbReference>
<dbReference type="eggNOG" id="COG1463">
    <property type="taxonomic scope" value="Bacteria"/>
</dbReference>
<dbReference type="PANTHER" id="PTHR36698:SF2">
    <property type="entry name" value="MCE_MLAD DOMAIN-CONTAINING PROTEIN"/>
    <property type="match status" value="1"/>
</dbReference>
<feature type="transmembrane region" description="Helical" evidence="1">
    <location>
        <begin position="7"/>
        <end position="28"/>
    </location>
</feature>
<keyword evidence="4" id="KW-1185">Reference proteome</keyword>
<proteinExistence type="predicted"/>
<evidence type="ECO:0000313" key="3">
    <source>
        <dbReference type="EMBL" id="ADE13653.1"/>
    </source>
</evidence>